<dbReference type="PRINTS" id="PR00412">
    <property type="entry name" value="EPOXHYDRLASE"/>
</dbReference>
<dbReference type="GO" id="GO:0004301">
    <property type="term" value="F:epoxide hydrolase activity"/>
    <property type="evidence" value="ECO:0007669"/>
    <property type="project" value="TreeGrafter"/>
</dbReference>
<dbReference type="InterPro" id="IPR051340">
    <property type="entry name" value="Haloalkane_dehalogenase"/>
</dbReference>
<evidence type="ECO:0000259" key="2">
    <source>
        <dbReference type="Pfam" id="PF00561"/>
    </source>
</evidence>
<keyword evidence="1" id="KW-0378">Hydrolase</keyword>
<dbReference type="PANTHER" id="PTHR42977:SF3">
    <property type="entry name" value="AB HYDROLASE-1 DOMAIN-CONTAINING PROTEIN"/>
    <property type="match status" value="1"/>
</dbReference>
<protein>
    <recommendedName>
        <fullName evidence="2">AB hydrolase-1 domain-containing protein</fullName>
    </recommendedName>
</protein>
<dbReference type="EMBL" id="CADCVL010000380">
    <property type="protein sequence ID" value="CAA9495093.1"/>
    <property type="molecule type" value="Genomic_DNA"/>
</dbReference>
<dbReference type="AlphaFoldDB" id="A0A6J4SIT2"/>
<dbReference type="PANTHER" id="PTHR42977">
    <property type="entry name" value="HYDROLASE-RELATED"/>
    <property type="match status" value="1"/>
</dbReference>
<proteinExistence type="predicted"/>
<dbReference type="PRINTS" id="PR00111">
    <property type="entry name" value="ABHYDROLASE"/>
</dbReference>
<evidence type="ECO:0000256" key="1">
    <source>
        <dbReference type="ARBA" id="ARBA00022801"/>
    </source>
</evidence>
<feature type="domain" description="AB hydrolase-1" evidence="2">
    <location>
        <begin position="45"/>
        <end position="282"/>
    </location>
</feature>
<dbReference type="InterPro" id="IPR029058">
    <property type="entry name" value="AB_hydrolase_fold"/>
</dbReference>
<dbReference type="SUPFAM" id="SSF53474">
    <property type="entry name" value="alpha/beta-Hydrolases"/>
    <property type="match status" value="1"/>
</dbReference>
<reference evidence="3" key="1">
    <citation type="submission" date="2020-02" db="EMBL/GenBank/DDBJ databases">
        <authorList>
            <person name="Meier V. D."/>
        </authorList>
    </citation>
    <scope>NUCLEOTIDE SEQUENCE</scope>
    <source>
        <strain evidence="3">AVDCRST_MAG65</strain>
    </source>
</reference>
<name>A0A6J4SIT2_9ACTN</name>
<sequence>MTDSASAAPRPPRPAWIPDELYPFEDRYADVAGARVHYVDEGDGPPLLLLHGNPTWSFLYRELILGLRDSYRCIAVDHPGFGLSAPPPDYRFTAVEHAAVLEELILGLDLTDVTMMVQDWGGPIGFAVAVRHPERFSAFVIGNTWAWPKSDPATQLFSRMLGGPVGRRLIANRNLFVEQILPRGVRRIALPEVVMDAYRGPFPTPASRRPTAVFPREILAARPFLAEVAGGLARLGDRPALIVWPTRDPAFREPERRRWEQLFPDHRTVVLEGAGHYIQEDAAPEIVASIRTWRPGGPDRRSAGAPA</sequence>
<organism evidence="3">
    <name type="scientific">uncultured Solirubrobacteraceae bacterium</name>
    <dbReference type="NCBI Taxonomy" id="1162706"/>
    <lineage>
        <taxon>Bacteria</taxon>
        <taxon>Bacillati</taxon>
        <taxon>Actinomycetota</taxon>
        <taxon>Thermoleophilia</taxon>
        <taxon>Solirubrobacterales</taxon>
        <taxon>Solirubrobacteraceae</taxon>
        <taxon>environmental samples</taxon>
    </lineage>
</organism>
<dbReference type="InterPro" id="IPR000073">
    <property type="entry name" value="AB_hydrolase_1"/>
</dbReference>
<gene>
    <name evidence="3" type="ORF">AVDCRST_MAG65-2260</name>
</gene>
<dbReference type="Pfam" id="PF00561">
    <property type="entry name" value="Abhydrolase_1"/>
    <property type="match status" value="1"/>
</dbReference>
<dbReference type="Gene3D" id="3.40.50.1820">
    <property type="entry name" value="alpha/beta hydrolase"/>
    <property type="match status" value="1"/>
</dbReference>
<dbReference type="InterPro" id="IPR000639">
    <property type="entry name" value="Epox_hydrolase-like"/>
</dbReference>
<evidence type="ECO:0000313" key="3">
    <source>
        <dbReference type="EMBL" id="CAA9495093.1"/>
    </source>
</evidence>
<accession>A0A6J4SIT2</accession>